<gene>
    <name evidence="7" type="ORF">CJ199_03270</name>
</gene>
<evidence type="ECO:0000313" key="7">
    <source>
        <dbReference type="EMBL" id="PMD06398.1"/>
    </source>
</evidence>
<keyword evidence="1" id="KW-0547">Nucleotide-binding</keyword>
<comment type="caution">
    <text evidence="7">The sequence shown here is derived from an EMBL/GenBank/DDBJ whole genome shotgun (WGS) entry which is preliminary data.</text>
</comment>
<evidence type="ECO:0000256" key="3">
    <source>
        <dbReference type="ARBA" id="ARBA00022806"/>
    </source>
</evidence>
<dbReference type="SMART" id="SM00487">
    <property type="entry name" value="DEXDc"/>
    <property type="match status" value="1"/>
</dbReference>
<dbReference type="CDD" id="cd17921">
    <property type="entry name" value="DEXHc_Ski2"/>
    <property type="match status" value="1"/>
</dbReference>
<dbReference type="Pfam" id="PF12029">
    <property type="entry name" value="DUF3516"/>
    <property type="match status" value="1"/>
</dbReference>
<dbReference type="GO" id="GO:0016787">
    <property type="term" value="F:hydrolase activity"/>
    <property type="evidence" value="ECO:0007669"/>
    <property type="project" value="UniProtKB-KW"/>
</dbReference>
<dbReference type="AlphaFoldDB" id="A0A2N6VQT9"/>
<dbReference type="InterPro" id="IPR001650">
    <property type="entry name" value="Helicase_C-like"/>
</dbReference>
<protein>
    <submittedName>
        <fullName evidence="7">DUF3516 domain-containing protein</fullName>
    </submittedName>
</protein>
<evidence type="ECO:0000256" key="4">
    <source>
        <dbReference type="ARBA" id="ARBA00022840"/>
    </source>
</evidence>
<dbReference type="Pfam" id="PF00271">
    <property type="entry name" value="Helicase_C"/>
    <property type="match status" value="1"/>
</dbReference>
<dbReference type="PANTHER" id="PTHR12131:SF1">
    <property type="entry name" value="ATP-DEPENDENT RNA HELICASE SUPV3L1, MITOCHONDRIAL-RELATED"/>
    <property type="match status" value="1"/>
</dbReference>
<name>A0A2N6VQT9_9MICO</name>
<evidence type="ECO:0000259" key="6">
    <source>
        <dbReference type="PROSITE" id="PS51194"/>
    </source>
</evidence>
<evidence type="ECO:0000313" key="8">
    <source>
        <dbReference type="Proteomes" id="UP000235598"/>
    </source>
</evidence>
<accession>A0A2N6VQT9</accession>
<dbReference type="InterPro" id="IPR014001">
    <property type="entry name" value="Helicase_ATP-bd"/>
</dbReference>
<evidence type="ECO:0000259" key="5">
    <source>
        <dbReference type="PROSITE" id="PS51192"/>
    </source>
</evidence>
<proteinExistence type="predicted"/>
<keyword evidence="4" id="KW-0067">ATP-binding</keyword>
<reference evidence="7 8" key="1">
    <citation type="submission" date="2017-09" db="EMBL/GenBank/DDBJ databases">
        <title>Bacterial strain isolated from the female urinary microbiota.</title>
        <authorList>
            <person name="Thomas-White K."/>
            <person name="Kumar N."/>
            <person name="Forster S."/>
            <person name="Putonti C."/>
            <person name="Lawley T."/>
            <person name="Wolfe A.J."/>
        </authorList>
    </citation>
    <scope>NUCLEOTIDE SEQUENCE [LARGE SCALE GENOMIC DNA]</scope>
    <source>
        <strain evidence="7 8">UMB1301</strain>
    </source>
</reference>
<dbReference type="Proteomes" id="UP000235598">
    <property type="component" value="Unassembled WGS sequence"/>
</dbReference>
<dbReference type="InterPro" id="IPR050699">
    <property type="entry name" value="RNA-DNA_Helicase"/>
</dbReference>
<dbReference type="InterPro" id="IPR011545">
    <property type="entry name" value="DEAD/DEAH_box_helicase_dom"/>
</dbReference>
<dbReference type="Gene3D" id="3.40.50.300">
    <property type="entry name" value="P-loop containing nucleotide triphosphate hydrolases"/>
    <property type="match status" value="2"/>
</dbReference>
<sequence length="837" mass="92646">MFALPHLYRVPEEFADSDTLFETFVEYTKDTGITLYPAQEEAILAILTGDNTIMATPTGSGKSMVALAAAFFALCRGQRTYYTAPIKALVSEKFFDLTHIFGAENVGMVTGDSTVNADAPIICATAEILANQALREGATLDVGMVVMDEFHYFADPQRGWAWQTPLLTLPAAQFVLMSATLGDTSAIQKSLTELTGRECSLITSAHRPVPLSYAYSEEPLHETLSKLVRDNKAPIYVVSFAQAAAVELASSVVNANLATREQREEIAEEIRGFGFSKGFGVTLKRMLLAGVGVHHAGMLPKYRRLVEHLASNGKLSVISGTDTLGVGINVPIRTVVLTGLTKFDGFRQRRLRVREFQQIVGRAGRAGFDTEGFVVAQAPEHVIQNKKALLKAGDDPKKRRKVVKKQAPEGFVNWSETTFNHLVEGKPEELKSRMRITHSTVINLLSRPHASVDTVKDFIDSSHDDNTLDMYLRALRIGRNLLDAGVIERRVVGERVEYAPVKDLGPQFALNKPLSPFALAALELFDPESDTYAMDVLSVIEATTDVSYAVLKGQLNRIKREELAALKADGVDYAERMEILDEITYPQPNGEVLEEAFDAFTHSAPWLREIGITPRAVVADMVEHSMNFSQFVNYYGLARVEGGLLRYLTDVYRSLVQNVPHDLRNEELTSIIEWLGATVMRVDSSLVEEWEALKNAGDEAEVLPALDMSRTFSSDTQAFTRAVRNAMFHRVILAERAAYDALGDLDGESGWTQKKWEDAIEDFYDEYGDLGVSNDSRGPKFFNILDKEDEAWTVRQILDDPEGDMDWAITARVDLPASDEAGEVVVEILDVGPLTGN</sequence>
<dbReference type="PANTHER" id="PTHR12131">
    <property type="entry name" value="ATP-DEPENDENT RNA AND DNA HELICASE"/>
    <property type="match status" value="1"/>
</dbReference>
<keyword evidence="2" id="KW-0378">Hydrolase</keyword>
<dbReference type="RefSeq" id="WP_102238043.1">
    <property type="nucleotide sequence ID" value="NZ_BAAAIM010000005.1"/>
</dbReference>
<dbReference type="GO" id="GO:0005524">
    <property type="term" value="F:ATP binding"/>
    <property type="evidence" value="ECO:0007669"/>
    <property type="project" value="UniProtKB-KW"/>
</dbReference>
<dbReference type="PROSITE" id="PS51194">
    <property type="entry name" value="HELICASE_CTER"/>
    <property type="match status" value="1"/>
</dbReference>
<dbReference type="EMBL" id="PNHK01000001">
    <property type="protein sequence ID" value="PMD06398.1"/>
    <property type="molecule type" value="Genomic_DNA"/>
</dbReference>
<dbReference type="InterPro" id="IPR021904">
    <property type="entry name" value="DUF3516"/>
</dbReference>
<evidence type="ECO:0000256" key="2">
    <source>
        <dbReference type="ARBA" id="ARBA00022801"/>
    </source>
</evidence>
<evidence type="ECO:0000256" key="1">
    <source>
        <dbReference type="ARBA" id="ARBA00022741"/>
    </source>
</evidence>
<dbReference type="GO" id="GO:0004386">
    <property type="term" value="F:helicase activity"/>
    <property type="evidence" value="ECO:0007669"/>
    <property type="project" value="UniProtKB-KW"/>
</dbReference>
<organism evidence="7 8">
    <name type="scientific">Brevibacterium paucivorans</name>
    <dbReference type="NCBI Taxonomy" id="170994"/>
    <lineage>
        <taxon>Bacteria</taxon>
        <taxon>Bacillati</taxon>
        <taxon>Actinomycetota</taxon>
        <taxon>Actinomycetes</taxon>
        <taxon>Micrococcales</taxon>
        <taxon>Brevibacteriaceae</taxon>
        <taxon>Brevibacterium</taxon>
    </lineage>
</organism>
<dbReference type="SUPFAM" id="SSF52540">
    <property type="entry name" value="P-loop containing nucleoside triphosphate hydrolases"/>
    <property type="match status" value="1"/>
</dbReference>
<feature type="domain" description="Helicase ATP-binding" evidence="5">
    <location>
        <begin position="43"/>
        <end position="199"/>
    </location>
</feature>
<feature type="domain" description="Helicase C-terminal" evidence="6">
    <location>
        <begin position="240"/>
        <end position="423"/>
    </location>
</feature>
<dbReference type="InterPro" id="IPR027417">
    <property type="entry name" value="P-loop_NTPase"/>
</dbReference>
<dbReference type="OrthoDB" id="3229913at2"/>
<dbReference type="SMART" id="SM00490">
    <property type="entry name" value="HELICc"/>
    <property type="match status" value="1"/>
</dbReference>
<dbReference type="PROSITE" id="PS51192">
    <property type="entry name" value="HELICASE_ATP_BIND_1"/>
    <property type="match status" value="1"/>
</dbReference>
<dbReference type="GO" id="GO:0003676">
    <property type="term" value="F:nucleic acid binding"/>
    <property type="evidence" value="ECO:0007669"/>
    <property type="project" value="InterPro"/>
</dbReference>
<dbReference type="Pfam" id="PF00270">
    <property type="entry name" value="DEAD"/>
    <property type="match status" value="1"/>
</dbReference>
<keyword evidence="3" id="KW-0347">Helicase</keyword>